<evidence type="ECO:0000313" key="1">
    <source>
        <dbReference type="EMBL" id="MFG6488245.1"/>
    </source>
</evidence>
<accession>A0ABW7HEJ7</accession>
<organism evidence="1 2">
    <name type="scientific">Pelomonas candidula</name>
    <dbReference type="NCBI Taxonomy" id="3299025"/>
    <lineage>
        <taxon>Bacteria</taxon>
        <taxon>Pseudomonadati</taxon>
        <taxon>Pseudomonadota</taxon>
        <taxon>Betaproteobacteria</taxon>
        <taxon>Burkholderiales</taxon>
        <taxon>Sphaerotilaceae</taxon>
        <taxon>Roseateles</taxon>
    </lineage>
</organism>
<dbReference type="Proteomes" id="UP001606134">
    <property type="component" value="Unassembled WGS sequence"/>
</dbReference>
<gene>
    <name evidence="1" type="ORF">ACG04R_16280</name>
</gene>
<sequence>MLGGVRALCCSGSCTKARLCRVDEFIDDDAEFIDIVDDFINIAADLIPA</sequence>
<proteinExistence type="predicted"/>
<dbReference type="RefSeq" id="WP_394412755.1">
    <property type="nucleotide sequence ID" value="NZ_JBIGIC010000008.1"/>
</dbReference>
<dbReference type="EMBL" id="JBIGIC010000008">
    <property type="protein sequence ID" value="MFG6488245.1"/>
    <property type="molecule type" value="Genomic_DNA"/>
</dbReference>
<evidence type="ECO:0000313" key="2">
    <source>
        <dbReference type="Proteomes" id="UP001606134"/>
    </source>
</evidence>
<comment type="caution">
    <text evidence="1">The sequence shown here is derived from an EMBL/GenBank/DDBJ whole genome shotgun (WGS) entry which is preliminary data.</text>
</comment>
<name>A0ABW7HEJ7_9BURK</name>
<keyword evidence="2" id="KW-1185">Reference proteome</keyword>
<reference evidence="1 2" key="1">
    <citation type="submission" date="2024-08" db="EMBL/GenBank/DDBJ databases">
        <authorList>
            <person name="Lu H."/>
        </authorList>
    </citation>
    <scope>NUCLEOTIDE SEQUENCE [LARGE SCALE GENOMIC DNA]</scope>
    <source>
        <strain evidence="1 2">BYS78W</strain>
    </source>
</reference>
<protein>
    <submittedName>
        <fullName evidence="1">Uncharacterized protein</fullName>
    </submittedName>
</protein>